<evidence type="ECO:0000256" key="5">
    <source>
        <dbReference type="ARBA" id="ARBA00023014"/>
    </source>
</evidence>
<sequence>MCEMITEPEHKIPVLMKADVVVVGGGPAGIAASVGAARTGAKTILVEQYGCLGGLISISSMEPPSWWREERTTMPGGVVEDLDQKMIAMGAVQKSFFKPAVSIAYHTEMFKYIVDEYIQENGVTPILHCMGVMPLMDGNKIIGIVTESKSGRQAILAKRVVDCTGDADIAYRAGVSCVMAEEPTGELGIGELLGATLVYGVTDIDVDAVEAEADSDPSQRHPVMHKKMYHGIQKAREAGEIMPKYTNKSFIYNYKTKNELTALNHCWYPADGTDVLSLTKAEIESRKSIVEIIPILRKYEKGFENAKLRNFAMSIGIRETRRIVGEYRMQFKDVFDEKRFEDSVGVYPVCMDGAEGVLPAFTEAYFQVPYRITVPVEVENLLVAGRCCSSMRRATTITRQVDFAMVTGQAAGTASALSIRQDVLPRNVDIKALQKELRGQRVRID</sequence>
<evidence type="ECO:0000256" key="4">
    <source>
        <dbReference type="ARBA" id="ARBA00023004"/>
    </source>
</evidence>
<evidence type="ECO:0000313" key="6">
    <source>
        <dbReference type="EMBL" id="MBC8609678.1"/>
    </source>
</evidence>
<dbReference type="InterPro" id="IPR039650">
    <property type="entry name" value="HdrA-like"/>
</dbReference>
<dbReference type="GO" id="GO:0046872">
    <property type="term" value="F:metal ion binding"/>
    <property type="evidence" value="ECO:0007669"/>
    <property type="project" value="UniProtKB-KW"/>
</dbReference>
<keyword evidence="5" id="KW-0411">Iron-sulfur</keyword>
<dbReference type="PANTHER" id="PTHR43498:SF1">
    <property type="entry name" value="COB--COM HETERODISULFIDE REDUCTASE IRON-SULFUR SUBUNIT A"/>
    <property type="match status" value="1"/>
</dbReference>
<dbReference type="EMBL" id="JACRTL010000001">
    <property type="protein sequence ID" value="MBC8609678.1"/>
    <property type="molecule type" value="Genomic_DNA"/>
</dbReference>
<dbReference type="Gene3D" id="3.50.50.60">
    <property type="entry name" value="FAD/NAD(P)-binding domain"/>
    <property type="match status" value="1"/>
</dbReference>
<reference evidence="6" key="1">
    <citation type="submission" date="2020-08" db="EMBL/GenBank/DDBJ databases">
        <title>Genome public.</title>
        <authorList>
            <person name="Liu C."/>
            <person name="Sun Q."/>
        </authorList>
    </citation>
    <scope>NUCLEOTIDE SEQUENCE</scope>
    <source>
        <strain evidence="6">NSJ-15</strain>
    </source>
</reference>
<evidence type="ECO:0000256" key="3">
    <source>
        <dbReference type="ARBA" id="ARBA00023002"/>
    </source>
</evidence>
<name>A0A8J6P291_9FIRM</name>
<comment type="caution">
    <text evidence="6">The sequence shown here is derived from an EMBL/GenBank/DDBJ whole genome shotgun (WGS) entry which is preliminary data.</text>
</comment>
<keyword evidence="2" id="KW-0479">Metal-binding</keyword>
<evidence type="ECO:0000313" key="7">
    <source>
        <dbReference type="Proteomes" id="UP000632659"/>
    </source>
</evidence>
<dbReference type="Pfam" id="PF12831">
    <property type="entry name" value="FAD_oxidored"/>
    <property type="match status" value="1"/>
</dbReference>
<evidence type="ECO:0000256" key="1">
    <source>
        <dbReference type="ARBA" id="ARBA00022485"/>
    </source>
</evidence>
<dbReference type="AlphaFoldDB" id="A0A8J6P291"/>
<keyword evidence="1" id="KW-0004">4Fe-4S</keyword>
<evidence type="ECO:0000256" key="2">
    <source>
        <dbReference type="ARBA" id="ARBA00022723"/>
    </source>
</evidence>
<proteinExistence type="predicted"/>
<keyword evidence="3" id="KW-0560">Oxidoreductase</keyword>
<dbReference type="InterPro" id="IPR036188">
    <property type="entry name" value="FAD/NAD-bd_sf"/>
</dbReference>
<dbReference type="PANTHER" id="PTHR43498">
    <property type="entry name" value="FERREDOXIN:COB-COM HETERODISULFIDE REDUCTASE SUBUNIT A"/>
    <property type="match status" value="1"/>
</dbReference>
<accession>A0A8J6P291</accession>
<keyword evidence="7" id="KW-1185">Reference proteome</keyword>
<dbReference type="GO" id="GO:0016491">
    <property type="term" value="F:oxidoreductase activity"/>
    <property type="evidence" value="ECO:0007669"/>
    <property type="project" value="UniProtKB-KW"/>
</dbReference>
<dbReference type="GO" id="GO:0051539">
    <property type="term" value="F:4 iron, 4 sulfur cluster binding"/>
    <property type="evidence" value="ECO:0007669"/>
    <property type="project" value="UniProtKB-KW"/>
</dbReference>
<organism evidence="6 7">
    <name type="scientific">Massiliimalia timonensis</name>
    <dbReference type="NCBI Taxonomy" id="1987501"/>
    <lineage>
        <taxon>Bacteria</taxon>
        <taxon>Bacillati</taxon>
        <taxon>Bacillota</taxon>
        <taxon>Clostridia</taxon>
        <taxon>Eubacteriales</taxon>
        <taxon>Oscillospiraceae</taxon>
        <taxon>Massiliimalia</taxon>
    </lineage>
</organism>
<protein>
    <submittedName>
        <fullName evidence="6">FAD-dependent oxidoreductase</fullName>
    </submittedName>
</protein>
<gene>
    <name evidence="6" type="ORF">H8702_00905</name>
</gene>
<dbReference type="RefSeq" id="WP_154824720.1">
    <property type="nucleotide sequence ID" value="NZ_JACRTL010000001.1"/>
</dbReference>
<dbReference type="SUPFAM" id="SSF51905">
    <property type="entry name" value="FAD/NAD(P)-binding domain"/>
    <property type="match status" value="1"/>
</dbReference>
<dbReference type="Proteomes" id="UP000632659">
    <property type="component" value="Unassembled WGS sequence"/>
</dbReference>
<keyword evidence="4" id="KW-0408">Iron</keyword>